<dbReference type="InterPro" id="IPR001841">
    <property type="entry name" value="Znf_RING"/>
</dbReference>
<proteinExistence type="predicted"/>
<reference evidence="11" key="1">
    <citation type="submission" date="2016-11" db="UniProtKB">
        <authorList>
            <consortium name="WormBaseParasite"/>
        </authorList>
    </citation>
    <scope>IDENTIFICATION</scope>
</reference>
<feature type="region of interest" description="Disordered" evidence="8">
    <location>
        <begin position="983"/>
        <end position="1010"/>
    </location>
</feature>
<dbReference type="GO" id="GO:0061630">
    <property type="term" value="F:ubiquitin protein ligase activity"/>
    <property type="evidence" value="ECO:0007669"/>
    <property type="project" value="TreeGrafter"/>
</dbReference>
<feature type="region of interest" description="Disordered" evidence="8">
    <location>
        <begin position="555"/>
        <end position="585"/>
    </location>
</feature>
<evidence type="ECO:0000256" key="3">
    <source>
        <dbReference type="ARBA" id="ARBA00022737"/>
    </source>
</evidence>
<feature type="region of interest" description="Disordered" evidence="8">
    <location>
        <begin position="397"/>
        <end position="428"/>
    </location>
</feature>
<dbReference type="SMART" id="SM00184">
    <property type="entry name" value="RING"/>
    <property type="match status" value="1"/>
</dbReference>
<evidence type="ECO:0000313" key="10">
    <source>
        <dbReference type="Proteomes" id="UP000095280"/>
    </source>
</evidence>
<evidence type="ECO:0000256" key="7">
    <source>
        <dbReference type="SAM" id="Coils"/>
    </source>
</evidence>
<evidence type="ECO:0000256" key="1">
    <source>
        <dbReference type="ARBA" id="ARBA00022553"/>
    </source>
</evidence>
<feature type="compositionally biased region" description="Polar residues" evidence="8">
    <location>
        <begin position="513"/>
        <end position="528"/>
    </location>
</feature>
<feature type="domain" description="RING-type" evidence="9">
    <location>
        <begin position="1241"/>
        <end position="1294"/>
    </location>
</feature>
<evidence type="ECO:0000259" key="9">
    <source>
        <dbReference type="PROSITE" id="PS50089"/>
    </source>
</evidence>
<feature type="region of interest" description="Disordered" evidence="8">
    <location>
        <begin position="1398"/>
        <end position="1451"/>
    </location>
</feature>
<dbReference type="PROSITE" id="PS50089">
    <property type="entry name" value="ZF_RING_2"/>
    <property type="match status" value="1"/>
</dbReference>
<keyword evidence="2" id="KW-0479">Metal-binding</keyword>
<dbReference type="Proteomes" id="UP000095280">
    <property type="component" value="Unplaced"/>
</dbReference>
<keyword evidence="5" id="KW-0862">Zinc</keyword>
<sequence length="1766" mass="193378">SQSNPDLSVSHIGLQRSLESLNGEAGMGNSKAFDSNRSFWRTGEFHTMSLTNKRSKLVYMDKIAALELQLSSLVNAVSDRAAELNSSSSRGSLGGGQSQPGSTDSMPKVDEVATCWSWIVQLSRLSQIHITYAAEYHKFFYEAREIGAQLEQEKARVFADLTSNDRRSLGSLPFECRRLSGCMRSHLSRLILLGQRAQELSGRSGSVQPVHHRTPGRTADSTSRRAVALCSYTSPEGQRVVLDEELQVVDMSDRHVWRVEKSASNGGGQLDLPSVCLALLGPDQEALETMSRLRDTIIAVWVQILTSYKQHVGDLLRSFLEFVNMEKYTTDSDAAEASLYTFLSEVESSYMCYLSGTEAAAMARLLNQIRARRAPPSDQAVRASRERRLSNVSLSSVTSTEGFSSGGGGLSRNDSLRNSGRRTRSLKESEVIQPRALLKVLNEHVEALERLRNRRLESNTEASTKQDEAALNSPGFSVPEIRIETDSSVEQRFGSSTNVYVFSNQTDAEKLTKQQPPISQSQGRTRNFSTASARTVTSTVVNEEVHQLLQAGVATGSGDVTDGRRSVVRSSSAIGEPSPSTEPKQHVSRMYWMVNQPTRVEREIHRAELMVHRRLAVDLPHRNFVSAKRIEIGGDACDGVRAVTRVECNYPPRRSVVDSGASLDIDMESRGAQTLGDFKEVRPTSALSTQTLAPVSSECGAFLDFVSEDTGVRAAEEQTPKSDQPAQTIGEFKEVRPTVALATQTQPSLASECCAFVDLDYVSTGVRKVEQPPPTFETSAQTVGEFKEVRPTVALATQTLPPALGECGAFKDFVSLETGILAAEKPPPTFETSAQTVGEFKEVRPTVALATQTQPPQLSDCGALRDFSSLQTGVRAAEKSIPKFETSAQTFGEFKEVRPTVALTTQTLPPTLGECGAFKDISTLESGVRAAEKPIPKSETPAQTTGEFKEVRPAVPLATQTQKPTASECGAFLDFASVESGIRAAEKPPSRSHSSAQTPVPEPGRKANVRVAPAPPPIAECGSQLVAESLTSLAKCRPSADAFANASSQANFQLELVARLTVRNHNLEDARLLSVDRSVSERPENDGLVSDEQVRLLSSLGLALNSPSACFAAAHTCTAFHLSDRCMETAGAACSAGRIQKRLNPVRTGSLDLLCPSGAIFERTECTGGPEAATERAGLRSTRYIKWVPSESSNTRRGSFDSCSGLGSGGEGDGSGGGNGADSASEDSSGSVEQLEELTTCAIHLGQLSQPRLLPCSHVFCLACLARWESQQQQKKQQQQVPASHGSLACPLCRVSVRLPPDGVRALPTAAAHQSIADYIAERHCRRLQLSLGGDSPVCARSSTRRRSLERKQEILAHLAKDFVRRSELERDAFDRAELLAVRENLNKLISRLDAEDGATRGKLGNPAQPNRRGRDARQPLLPPPPPPPSARRSSTSSRHESSEEAEEEDALDLSFIRHNMRRHSSYKLKEIETGFLDLQHPGAGLEIGAAGLIADPEDQVDMILLNSCSHSLLLYSSQDGRLKDFPVVLGGHRMRCYYMTFSNGLVYVSGVVPSDSATRWTSAIACVQLDGLVIRRLERPGAAAGSDEPLFAGFHVDERRGELVVAQPADQKVEFLTPALARTGHWFTFENLHPHHVTWTRERRMLWVSCPSEGHILIVNDRTGVYRKLTTTQIFDSVPAHIITTSDKRIIFTDNQRQRVFWIIRRSEFIFVQRLEFLQELADITGIAPLGEDKILVCTKRKLYFLKPTRKLRRRRRPRCDLMKL</sequence>
<feature type="compositionally biased region" description="Gly residues" evidence="8">
    <location>
        <begin position="1206"/>
        <end position="1220"/>
    </location>
</feature>
<accession>A0A1I8IQ65</accession>
<dbReference type="PANTHER" id="PTHR25462:SF296">
    <property type="entry name" value="MEIOTIC P26, ISOFORM F"/>
    <property type="match status" value="1"/>
</dbReference>
<dbReference type="WBParaSite" id="maker-uti_cns_0014645-snap-gene-0.2-mRNA-1">
    <property type="protein sequence ID" value="maker-uti_cns_0014645-snap-gene-0.2-mRNA-1"/>
    <property type="gene ID" value="maker-uti_cns_0014645-snap-gene-0.2"/>
</dbReference>
<dbReference type="Gene3D" id="3.30.40.10">
    <property type="entry name" value="Zinc/RING finger domain, C3HC4 (zinc finger)"/>
    <property type="match status" value="1"/>
</dbReference>
<keyword evidence="3" id="KW-0677">Repeat</keyword>
<evidence type="ECO:0000256" key="2">
    <source>
        <dbReference type="ARBA" id="ARBA00022723"/>
    </source>
</evidence>
<dbReference type="InterPro" id="IPR027370">
    <property type="entry name" value="Znf-RING_euk"/>
</dbReference>
<dbReference type="Gene3D" id="1.20.58.60">
    <property type="match status" value="1"/>
</dbReference>
<dbReference type="Pfam" id="PF17902">
    <property type="entry name" value="SH3_10"/>
    <property type="match status" value="1"/>
</dbReference>
<keyword evidence="10" id="KW-1185">Reference proteome</keyword>
<dbReference type="InterPro" id="IPR013083">
    <property type="entry name" value="Znf_RING/FYVE/PHD"/>
</dbReference>
<feature type="compositionally biased region" description="Polar residues" evidence="8">
    <location>
        <begin position="568"/>
        <end position="582"/>
    </location>
</feature>
<feature type="coiled-coil region" evidence="7">
    <location>
        <begin position="441"/>
        <end position="468"/>
    </location>
</feature>
<dbReference type="PROSITE" id="PS00518">
    <property type="entry name" value="ZF_RING_1"/>
    <property type="match status" value="1"/>
</dbReference>
<name>A0A1I8IQ65_9PLAT</name>
<keyword evidence="1" id="KW-0597">Phosphoprotein</keyword>
<keyword evidence="7" id="KW-0175">Coiled coil</keyword>
<evidence type="ECO:0000256" key="4">
    <source>
        <dbReference type="ARBA" id="ARBA00022771"/>
    </source>
</evidence>
<feature type="region of interest" description="Disordered" evidence="8">
    <location>
        <begin position="507"/>
        <end position="530"/>
    </location>
</feature>
<dbReference type="SUPFAM" id="SSF57850">
    <property type="entry name" value="RING/U-box"/>
    <property type="match status" value="1"/>
</dbReference>
<evidence type="ECO:0000256" key="8">
    <source>
        <dbReference type="SAM" id="MobiDB-lite"/>
    </source>
</evidence>
<dbReference type="PANTHER" id="PTHR25462">
    <property type="entry name" value="BONUS, ISOFORM C-RELATED"/>
    <property type="match status" value="1"/>
</dbReference>
<protein>
    <submittedName>
        <fullName evidence="11">RING-type domain-containing protein</fullName>
    </submittedName>
</protein>
<feature type="region of interest" description="Disordered" evidence="8">
    <location>
        <begin position="1190"/>
        <end position="1230"/>
    </location>
</feature>
<evidence type="ECO:0000313" key="11">
    <source>
        <dbReference type="WBParaSite" id="maker-uti_cns_0014645-snap-gene-0.2-mRNA-1"/>
    </source>
</evidence>
<dbReference type="InterPro" id="IPR017907">
    <property type="entry name" value="Znf_RING_CS"/>
</dbReference>
<dbReference type="InterPro" id="IPR041615">
    <property type="entry name" value="Desmoplakin_SH3"/>
</dbReference>
<dbReference type="SUPFAM" id="SSF101898">
    <property type="entry name" value="NHL repeat"/>
    <property type="match status" value="1"/>
</dbReference>
<dbReference type="Pfam" id="PF13445">
    <property type="entry name" value="zf-RING_UBOX"/>
    <property type="match status" value="1"/>
</dbReference>
<feature type="compositionally biased region" description="Pro residues" evidence="8">
    <location>
        <begin position="1421"/>
        <end position="1430"/>
    </location>
</feature>
<keyword evidence="4 6" id="KW-0863">Zinc-finger</keyword>
<feature type="compositionally biased region" description="Low complexity" evidence="8">
    <location>
        <begin position="1221"/>
        <end position="1230"/>
    </location>
</feature>
<dbReference type="InterPro" id="IPR047153">
    <property type="entry name" value="TRIM45/56/19-like"/>
</dbReference>
<feature type="region of interest" description="Disordered" evidence="8">
    <location>
        <begin position="85"/>
        <end position="106"/>
    </location>
</feature>
<evidence type="ECO:0000256" key="6">
    <source>
        <dbReference type="PROSITE-ProRule" id="PRU00175"/>
    </source>
</evidence>
<dbReference type="GO" id="GO:0008270">
    <property type="term" value="F:zinc ion binding"/>
    <property type="evidence" value="ECO:0007669"/>
    <property type="project" value="UniProtKB-KW"/>
</dbReference>
<evidence type="ECO:0000256" key="5">
    <source>
        <dbReference type="ARBA" id="ARBA00022833"/>
    </source>
</evidence>
<organism evidence="10 11">
    <name type="scientific">Macrostomum lignano</name>
    <dbReference type="NCBI Taxonomy" id="282301"/>
    <lineage>
        <taxon>Eukaryota</taxon>
        <taxon>Metazoa</taxon>
        <taxon>Spiralia</taxon>
        <taxon>Lophotrochozoa</taxon>
        <taxon>Platyhelminthes</taxon>
        <taxon>Rhabditophora</taxon>
        <taxon>Macrostomorpha</taxon>
        <taxon>Macrostomida</taxon>
        <taxon>Macrostomidae</taxon>
        <taxon>Macrostomum</taxon>
    </lineage>
</organism>
<dbReference type="Gene3D" id="2.30.30.40">
    <property type="entry name" value="SH3 Domains"/>
    <property type="match status" value="1"/>
</dbReference>